<dbReference type="Pfam" id="PF13407">
    <property type="entry name" value="Peripla_BP_4"/>
    <property type="match status" value="1"/>
</dbReference>
<dbReference type="InterPro" id="IPR000843">
    <property type="entry name" value="HTH_LacI"/>
</dbReference>
<dbReference type="GO" id="GO:0000976">
    <property type="term" value="F:transcription cis-regulatory region binding"/>
    <property type="evidence" value="ECO:0007669"/>
    <property type="project" value="TreeGrafter"/>
</dbReference>
<dbReference type="SUPFAM" id="SSF53822">
    <property type="entry name" value="Periplasmic binding protein-like I"/>
    <property type="match status" value="1"/>
</dbReference>
<name>A0A0J6YZH1_9MYCO</name>
<evidence type="ECO:0000259" key="4">
    <source>
        <dbReference type="PROSITE" id="PS50932"/>
    </source>
</evidence>
<keyword evidence="1" id="KW-0805">Transcription regulation</keyword>
<dbReference type="SMART" id="SM00354">
    <property type="entry name" value="HTH_LACI"/>
    <property type="match status" value="1"/>
</dbReference>
<evidence type="ECO:0000256" key="2">
    <source>
        <dbReference type="ARBA" id="ARBA00023125"/>
    </source>
</evidence>
<protein>
    <submittedName>
        <fullName evidence="5">DNA-binding transcriptional repressor MalI</fullName>
    </submittedName>
</protein>
<dbReference type="CDD" id="cd06307">
    <property type="entry name" value="PBP1_sugar_binding"/>
    <property type="match status" value="1"/>
</dbReference>
<proteinExistence type="predicted"/>
<accession>A0A0J6YZH1</accession>
<dbReference type="PATRIC" id="fig|1807.14.peg.1682"/>
<dbReference type="Gene3D" id="1.10.260.40">
    <property type="entry name" value="lambda repressor-like DNA-binding domains"/>
    <property type="match status" value="1"/>
</dbReference>
<evidence type="ECO:0000256" key="1">
    <source>
        <dbReference type="ARBA" id="ARBA00023015"/>
    </source>
</evidence>
<dbReference type="Gene3D" id="3.40.50.2300">
    <property type="match status" value="2"/>
</dbReference>
<dbReference type="Pfam" id="PF00356">
    <property type="entry name" value="LacI"/>
    <property type="match status" value="1"/>
</dbReference>
<dbReference type="PANTHER" id="PTHR30146">
    <property type="entry name" value="LACI-RELATED TRANSCRIPTIONAL REPRESSOR"/>
    <property type="match status" value="1"/>
</dbReference>
<evidence type="ECO:0000313" key="6">
    <source>
        <dbReference type="Proteomes" id="UP000036313"/>
    </source>
</evidence>
<dbReference type="InterPro" id="IPR025997">
    <property type="entry name" value="SBP_2_dom"/>
</dbReference>
<dbReference type="InterPro" id="IPR028082">
    <property type="entry name" value="Peripla_BP_I"/>
</dbReference>
<gene>
    <name evidence="5" type="ORF">MOBUDSM44075_01674</name>
</gene>
<dbReference type="PROSITE" id="PS50932">
    <property type="entry name" value="HTH_LACI_2"/>
    <property type="match status" value="1"/>
</dbReference>
<sequence>MTERKLEQHAADSLEITSVPYFVGAHAGRNRGTSVAHRYKIREIAQQSGLSEATVDRVLNRRPGVRETTIAEVDQAIADLDKQRAQLRLNGRRYLIDVIMQTPRRFSDAFRAAVEAELPAFAPAMLRARFHLWEAGSTAQMVDTLGRIRGSHGVILKAQDEPHVAEAVDRLVDSGVPVVTYTTDIPASTRSAYVGIDNHGAGVTAAYLVQQWLGDSPSGVLITLSRAVFRGEGEREVGFRSALRGSGRTIVEVSGSDGIDASNERLVLDALASDPGIEAVYSVGGGNVATVAAFEKLNRPCRVFVAHDLDADNRRLLGEGKLSAVLHNDLRADARLALRLILHERGALPAEAARPVPIQVITPYNLPAQG</sequence>
<organism evidence="5 6">
    <name type="scientific">Mycolicibacterium obuense</name>
    <dbReference type="NCBI Taxonomy" id="1807"/>
    <lineage>
        <taxon>Bacteria</taxon>
        <taxon>Bacillati</taxon>
        <taxon>Actinomycetota</taxon>
        <taxon>Actinomycetes</taxon>
        <taxon>Mycobacteriales</taxon>
        <taxon>Mycobacteriaceae</taxon>
        <taxon>Mycolicibacterium</taxon>
    </lineage>
</organism>
<keyword evidence="2 5" id="KW-0238">DNA-binding</keyword>
<evidence type="ECO:0000313" key="5">
    <source>
        <dbReference type="EMBL" id="KMO77766.1"/>
    </source>
</evidence>
<feature type="domain" description="HTH lacI-type" evidence="4">
    <location>
        <begin position="39"/>
        <end position="81"/>
    </location>
</feature>
<dbReference type="AlphaFoldDB" id="A0A0J6YZH1"/>
<reference evidence="5 6" key="1">
    <citation type="journal article" date="2015" name="Genome Biol. Evol.">
        <title>Characterization of Three Mycobacterium spp. with Potential Use in Bioremediation by Genome Sequencing and Comparative Genomics.</title>
        <authorList>
            <person name="Das S."/>
            <person name="Pettersson B.M."/>
            <person name="Behra P.R."/>
            <person name="Ramesh M."/>
            <person name="Dasgupta S."/>
            <person name="Bhattacharya A."/>
            <person name="Kirsebom L.A."/>
        </authorList>
    </citation>
    <scope>NUCLEOTIDE SEQUENCE [LARGE SCALE GENOMIC DNA]</scope>
    <source>
        <strain evidence="5 6">DSM 44075</strain>
    </source>
</reference>
<keyword evidence="3" id="KW-0804">Transcription</keyword>
<dbReference type="InterPro" id="IPR010982">
    <property type="entry name" value="Lambda_DNA-bd_dom_sf"/>
</dbReference>
<dbReference type="EMBL" id="JYNU01000009">
    <property type="protein sequence ID" value="KMO77766.1"/>
    <property type="molecule type" value="Genomic_DNA"/>
</dbReference>
<comment type="caution">
    <text evidence="5">The sequence shown here is derived from an EMBL/GenBank/DDBJ whole genome shotgun (WGS) entry which is preliminary data.</text>
</comment>
<evidence type="ECO:0000256" key="3">
    <source>
        <dbReference type="ARBA" id="ARBA00023163"/>
    </source>
</evidence>
<dbReference type="SUPFAM" id="SSF47413">
    <property type="entry name" value="lambda repressor-like DNA-binding domains"/>
    <property type="match status" value="1"/>
</dbReference>
<dbReference type="Proteomes" id="UP000036313">
    <property type="component" value="Unassembled WGS sequence"/>
</dbReference>
<dbReference type="CDD" id="cd01392">
    <property type="entry name" value="HTH_LacI"/>
    <property type="match status" value="1"/>
</dbReference>
<dbReference type="PANTHER" id="PTHR30146:SF152">
    <property type="entry name" value="TRANSCRIPTIONAL REGULATORY PROTEIN"/>
    <property type="match status" value="1"/>
</dbReference>
<dbReference type="GO" id="GO:0003700">
    <property type="term" value="F:DNA-binding transcription factor activity"/>
    <property type="evidence" value="ECO:0007669"/>
    <property type="project" value="TreeGrafter"/>
</dbReference>